<name>A0A0E2LSS9_PORGN</name>
<protein>
    <submittedName>
        <fullName evidence="1">Uncharacterized protein</fullName>
    </submittedName>
</protein>
<organism evidence="1 2">
    <name type="scientific">Porphyromonas gingivalis F0570</name>
    <dbReference type="NCBI Taxonomy" id="1227271"/>
    <lineage>
        <taxon>Bacteria</taxon>
        <taxon>Pseudomonadati</taxon>
        <taxon>Bacteroidota</taxon>
        <taxon>Bacteroidia</taxon>
        <taxon>Bacteroidales</taxon>
        <taxon>Porphyromonadaceae</taxon>
        <taxon>Porphyromonas</taxon>
    </lineage>
</organism>
<dbReference type="Proteomes" id="UP000016630">
    <property type="component" value="Unassembled WGS sequence"/>
</dbReference>
<gene>
    <name evidence="1" type="ORF">HMPREF1555_00434</name>
</gene>
<dbReference type="AlphaFoldDB" id="A0A0E2LSS9"/>
<evidence type="ECO:0000313" key="1">
    <source>
        <dbReference type="EMBL" id="ERJ68385.1"/>
    </source>
</evidence>
<evidence type="ECO:0000313" key="2">
    <source>
        <dbReference type="Proteomes" id="UP000016630"/>
    </source>
</evidence>
<reference evidence="1 2" key="1">
    <citation type="submission" date="2013-06" db="EMBL/GenBank/DDBJ databases">
        <authorList>
            <person name="Weinstock G."/>
            <person name="Sodergren E."/>
            <person name="Lobos E.A."/>
            <person name="Fulton L."/>
            <person name="Fulton R."/>
            <person name="Courtney L."/>
            <person name="Fronick C."/>
            <person name="O'Laughlin M."/>
            <person name="Godfrey J."/>
            <person name="Wilson R.M."/>
            <person name="Miner T."/>
            <person name="Farmer C."/>
            <person name="Delehaunty K."/>
            <person name="Cordes M."/>
            <person name="Minx P."/>
            <person name="Tomlinson C."/>
            <person name="Chen J."/>
            <person name="Wollam A."/>
            <person name="Pepin K.H."/>
            <person name="Bhonagiri V."/>
            <person name="Zhang X."/>
            <person name="Warren W."/>
            <person name="Mitreva M."/>
            <person name="Mardis E.R."/>
            <person name="Wilson R.K."/>
        </authorList>
    </citation>
    <scope>NUCLEOTIDE SEQUENCE [LARGE SCALE GENOMIC DNA]</scope>
    <source>
        <strain evidence="1 2">F0570</strain>
    </source>
</reference>
<sequence>QRLKGLLRDDYIASIVPRNFAKTALKIEKGRGRGIKYEPKMLRLWCVFSEKPEQEVFRCGARIFYFSSQNEKVYAPRFSGAQTQRNRFVNEPGITRCALSLYMNL</sequence>
<accession>A0A0E2LSS9</accession>
<proteinExistence type="predicted"/>
<dbReference type="HOGENOM" id="CLU_2261190_0_0_10"/>
<feature type="non-terminal residue" evidence="1">
    <location>
        <position position="1"/>
    </location>
</feature>
<dbReference type="EMBL" id="AWUW01000024">
    <property type="protein sequence ID" value="ERJ68385.1"/>
    <property type="molecule type" value="Genomic_DNA"/>
</dbReference>
<comment type="caution">
    <text evidence="1">The sequence shown here is derived from an EMBL/GenBank/DDBJ whole genome shotgun (WGS) entry which is preliminary data.</text>
</comment>